<name>A0ABV6N4M1_9PSEU</name>
<dbReference type="PANTHER" id="PTHR30168:SF0">
    <property type="entry name" value="INNER MEMBRANE PROTEIN"/>
    <property type="match status" value="1"/>
</dbReference>
<comment type="caution">
    <text evidence="6">The sequence shown here is derived from an EMBL/GenBank/DDBJ whole genome shotgun (WGS) entry which is preliminary data.</text>
</comment>
<proteinExistence type="predicted"/>
<evidence type="ECO:0000256" key="1">
    <source>
        <dbReference type="ARBA" id="ARBA00004167"/>
    </source>
</evidence>
<dbReference type="RefSeq" id="WP_273937732.1">
    <property type="nucleotide sequence ID" value="NZ_CP097263.1"/>
</dbReference>
<dbReference type="Pfam" id="PF04228">
    <property type="entry name" value="Zn_peptidase"/>
    <property type="match status" value="1"/>
</dbReference>
<keyword evidence="4" id="KW-0472">Membrane</keyword>
<protein>
    <submittedName>
        <fullName evidence="6">Neutral zinc metallopeptidase</fullName>
    </submittedName>
</protein>
<dbReference type="InterPro" id="IPR007343">
    <property type="entry name" value="Uncharacterised_pept_Zn_put"/>
</dbReference>
<evidence type="ECO:0000313" key="7">
    <source>
        <dbReference type="Proteomes" id="UP001589810"/>
    </source>
</evidence>
<evidence type="ECO:0000256" key="3">
    <source>
        <dbReference type="ARBA" id="ARBA00022989"/>
    </source>
</evidence>
<comment type="subcellular location">
    <subcellularLocation>
        <location evidence="1">Membrane</location>
        <topology evidence="1">Single-pass membrane protein</topology>
    </subcellularLocation>
</comment>
<keyword evidence="2" id="KW-0812">Transmembrane</keyword>
<feature type="compositionally biased region" description="Low complexity" evidence="5">
    <location>
        <begin position="24"/>
        <end position="78"/>
    </location>
</feature>
<evidence type="ECO:0000313" key="6">
    <source>
        <dbReference type="EMBL" id="MFC0547505.1"/>
    </source>
</evidence>
<dbReference type="Proteomes" id="UP001589810">
    <property type="component" value="Unassembled WGS sequence"/>
</dbReference>
<evidence type="ECO:0000256" key="2">
    <source>
        <dbReference type="ARBA" id="ARBA00022692"/>
    </source>
</evidence>
<evidence type="ECO:0000256" key="5">
    <source>
        <dbReference type="SAM" id="MobiDB-lite"/>
    </source>
</evidence>
<dbReference type="PANTHER" id="PTHR30168">
    <property type="entry name" value="PUTATIVE MEMBRANE PROTEIN YPFJ"/>
    <property type="match status" value="1"/>
</dbReference>
<keyword evidence="7" id="KW-1185">Reference proteome</keyword>
<keyword evidence="3" id="KW-1133">Transmembrane helix</keyword>
<dbReference type="EMBL" id="JBHLUD010000013">
    <property type="protein sequence ID" value="MFC0547505.1"/>
    <property type="molecule type" value="Genomic_DNA"/>
</dbReference>
<feature type="region of interest" description="Disordered" evidence="5">
    <location>
        <begin position="24"/>
        <end position="91"/>
    </location>
</feature>
<gene>
    <name evidence="6" type="ORF">ACFFH7_38760</name>
</gene>
<organism evidence="6 7">
    <name type="scientific">Kutzneria chonburiensis</name>
    <dbReference type="NCBI Taxonomy" id="1483604"/>
    <lineage>
        <taxon>Bacteria</taxon>
        <taxon>Bacillati</taxon>
        <taxon>Actinomycetota</taxon>
        <taxon>Actinomycetes</taxon>
        <taxon>Pseudonocardiales</taxon>
        <taxon>Pseudonocardiaceae</taxon>
        <taxon>Kutzneria</taxon>
    </lineage>
</organism>
<accession>A0ABV6N4M1</accession>
<feature type="region of interest" description="Disordered" evidence="5">
    <location>
        <begin position="264"/>
        <end position="289"/>
    </location>
</feature>
<evidence type="ECO:0000256" key="4">
    <source>
        <dbReference type="ARBA" id="ARBA00023136"/>
    </source>
</evidence>
<reference evidence="6 7" key="1">
    <citation type="submission" date="2024-09" db="EMBL/GenBank/DDBJ databases">
        <authorList>
            <person name="Sun Q."/>
            <person name="Mori K."/>
        </authorList>
    </citation>
    <scope>NUCLEOTIDE SEQUENCE [LARGE SCALE GENOMIC DNA]</scope>
    <source>
        <strain evidence="6 7">TBRC 1432</strain>
    </source>
</reference>
<sequence length="320" mass="33672">MVAAIVLVAVVLLGLAAVGLSHLGGSRPAADAGAGATRTTEPTTTLSPRTTTHRTTTPSTTTTRRTTTTSRPPTSTTPAGPQPVAKLGDNPLFDVGGLPATDCPLSRWTTDPAGAERFFRSALPCLNAAWAPVLKAAGLPFSPPDVAFPPGTSFTTPCGNQSIGHIVAFYCGRDHTLYVPFAGLQSDMYGAHPGVYLALFAHEYGHHVQSLSGILGAYTNQRYEKDNGDSNSDAGWELSRRLELQAQCFSGMFLAATSGRGDVDGNITHEAQTSQDRGDHNGPPLDHGTDQHAIGWWTAGFQDNSLARCNTWLSSTADVA</sequence>